<organism evidence="1 2">
    <name type="scientific">Streptosporangium carneum</name>
    <dbReference type="NCBI Taxonomy" id="47481"/>
    <lineage>
        <taxon>Bacteria</taxon>
        <taxon>Bacillati</taxon>
        <taxon>Actinomycetota</taxon>
        <taxon>Actinomycetes</taxon>
        <taxon>Streptosporangiales</taxon>
        <taxon>Streptosporangiaceae</taxon>
        <taxon>Streptosporangium</taxon>
    </lineage>
</organism>
<reference evidence="1" key="2">
    <citation type="submission" date="2023-01" db="EMBL/GenBank/DDBJ databases">
        <authorList>
            <person name="Sun Q."/>
            <person name="Evtushenko L."/>
        </authorList>
    </citation>
    <scope>NUCLEOTIDE SEQUENCE</scope>
    <source>
        <strain evidence="1">VKM Ac-2007</strain>
    </source>
</reference>
<comment type="caution">
    <text evidence="1">The sequence shown here is derived from an EMBL/GenBank/DDBJ whole genome shotgun (WGS) entry which is preliminary data.</text>
</comment>
<dbReference type="Proteomes" id="UP001143474">
    <property type="component" value="Unassembled WGS sequence"/>
</dbReference>
<gene>
    <name evidence="1" type="ORF">GCM10017600_09670</name>
</gene>
<evidence type="ECO:0000313" key="1">
    <source>
        <dbReference type="EMBL" id="GLK07562.1"/>
    </source>
</evidence>
<proteinExistence type="predicted"/>
<keyword evidence="2" id="KW-1185">Reference proteome</keyword>
<accession>A0A9W6HWC8</accession>
<reference evidence="1" key="1">
    <citation type="journal article" date="2014" name="Int. J. Syst. Evol. Microbiol.">
        <title>Complete genome sequence of Corynebacterium casei LMG S-19264T (=DSM 44701T), isolated from a smear-ripened cheese.</title>
        <authorList>
            <consortium name="US DOE Joint Genome Institute (JGI-PGF)"/>
            <person name="Walter F."/>
            <person name="Albersmeier A."/>
            <person name="Kalinowski J."/>
            <person name="Ruckert C."/>
        </authorList>
    </citation>
    <scope>NUCLEOTIDE SEQUENCE</scope>
    <source>
        <strain evidence="1">VKM Ac-2007</strain>
    </source>
</reference>
<name>A0A9W6HWC8_9ACTN</name>
<sequence length="59" mass="6594">MTSSATLASNPGNRETQRMYERWEWSRVGRTPGVEGETLDAFDLYVIALRSAEEASGSR</sequence>
<dbReference type="RefSeq" id="WP_271216091.1">
    <property type="nucleotide sequence ID" value="NZ_BAAAVD010000006.1"/>
</dbReference>
<dbReference type="EMBL" id="BSEV01000001">
    <property type="protein sequence ID" value="GLK07562.1"/>
    <property type="molecule type" value="Genomic_DNA"/>
</dbReference>
<evidence type="ECO:0000313" key="2">
    <source>
        <dbReference type="Proteomes" id="UP001143474"/>
    </source>
</evidence>
<dbReference type="AlphaFoldDB" id="A0A9W6HWC8"/>
<protein>
    <submittedName>
        <fullName evidence="1">Uncharacterized protein</fullName>
    </submittedName>
</protein>